<dbReference type="Proteomes" id="UP000256269">
    <property type="component" value="Unassembled WGS sequence"/>
</dbReference>
<comment type="similarity">
    <text evidence="1">Belongs to the short-chain dehydrogenases/reductases (SDR) family.</text>
</comment>
<reference evidence="4 5" key="1">
    <citation type="submission" date="2018-08" db="EMBL/GenBank/DDBJ databases">
        <title>Genomic Encyclopedia of Archaeal and Bacterial Type Strains, Phase II (KMG-II): from individual species to whole genera.</title>
        <authorList>
            <person name="Goeker M."/>
        </authorList>
    </citation>
    <scope>NUCLEOTIDE SEQUENCE [LARGE SCALE GENOMIC DNA]</scope>
    <source>
        <strain evidence="4 5">DSM 45791</strain>
    </source>
</reference>
<dbReference type="PANTHER" id="PTHR42760">
    <property type="entry name" value="SHORT-CHAIN DEHYDROGENASES/REDUCTASES FAMILY MEMBER"/>
    <property type="match status" value="1"/>
</dbReference>
<evidence type="ECO:0000259" key="3">
    <source>
        <dbReference type="SMART" id="SM00822"/>
    </source>
</evidence>
<accession>A0A3E0H4Q7</accession>
<dbReference type="GO" id="GO:0030497">
    <property type="term" value="P:fatty acid elongation"/>
    <property type="evidence" value="ECO:0007669"/>
    <property type="project" value="TreeGrafter"/>
</dbReference>
<dbReference type="SUPFAM" id="SSF51735">
    <property type="entry name" value="NAD(P)-binding Rossmann-fold domains"/>
    <property type="match status" value="1"/>
</dbReference>
<dbReference type="GO" id="GO:0016616">
    <property type="term" value="F:oxidoreductase activity, acting on the CH-OH group of donors, NAD or NADP as acceptor"/>
    <property type="evidence" value="ECO:0007669"/>
    <property type="project" value="UniProtKB-ARBA"/>
</dbReference>
<organism evidence="4 5">
    <name type="scientific">Kutzneria buriramensis</name>
    <dbReference type="NCBI Taxonomy" id="1045776"/>
    <lineage>
        <taxon>Bacteria</taxon>
        <taxon>Bacillati</taxon>
        <taxon>Actinomycetota</taxon>
        <taxon>Actinomycetes</taxon>
        <taxon>Pseudonocardiales</taxon>
        <taxon>Pseudonocardiaceae</taxon>
        <taxon>Kutzneria</taxon>
    </lineage>
</organism>
<dbReference type="PANTHER" id="PTHR42760:SF40">
    <property type="entry name" value="3-OXOACYL-[ACYL-CARRIER-PROTEIN] REDUCTASE, CHLOROPLASTIC"/>
    <property type="match status" value="1"/>
</dbReference>
<dbReference type="PROSITE" id="PS00061">
    <property type="entry name" value="ADH_SHORT"/>
    <property type="match status" value="1"/>
</dbReference>
<dbReference type="EMBL" id="QUNO01000014">
    <property type="protein sequence ID" value="REH38091.1"/>
    <property type="molecule type" value="Genomic_DNA"/>
</dbReference>
<dbReference type="InterPro" id="IPR057326">
    <property type="entry name" value="KR_dom"/>
</dbReference>
<evidence type="ECO:0000313" key="5">
    <source>
        <dbReference type="Proteomes" id="UP000256269"/>
    </source>
</evidence>
<dbReference type="SMART" id="SM00822">
    <property type="entry name" value="PKS_KR"/>
    <property type="match status" value="1"/>
</dbReference>
<comment type="caution">
    <text evidence="4">The sequence shown here is derived from an EMBL/GenBank/DDBJ whole genome shotgun (WGS) entry which is preliminary data.</text>
</comment>
<dbReference type="Pfam" id="PF13561">
    <property type="entry name" value="adh_short_C2"/>
    <property type="match status" value="1"/>
</dbReference>
<dbReference type="AlphaFoldDB" id="A0A3E0H4Q7"/>
<keyword evidence="2" id="KW-0560">Oxidoreductase</keyword>
<dbReference type="RefSeq" id="WP_246015971.1">
    <property type="nucleotide sequence ID" value="NZ_CP144375.1"/>
</dbReference>
<dbReference type="FunFam" id="3.40.50.720:FF:000084">
    <property type="entry name" value="Short-chain dehydrogenase reductase"/>
    <property type="match status" value="1"/>
</dbReference>
<evidence type="ECO:0000256" key="2">
    <source>
        <dbReference type="ARBA" id="ARBA00023002"/>
    </source>
</evidence>
<proteinExistence type="inferred from homology"/>
<feature type="domain" description="Ketoreductase" evidence="3">
    <location>
        <begin position="9"/>
        <end position="183"/>
    </location>
</feature>
<keyword evidence="5" id="KW-1185">Reference proteome</keyword>
<evidence type="ECO:0000256" key="1">
    <source>
        <dbReference type="ARBA" id="ARBA00006484"/>
    </source>
</evidence>
<evidence type="ECO:0000313" key="4">
    <source>
        <dbReference type="EMBL" id="REH38091.1"/>
    </source>
</evidence>
<dbReference type="InterPro" id="IPR002347">
    <property type="entry name" value="SDR_fam"/>
</dbReference>
<gene>
    <name evidence="4" type="ORF">BCF44_114116</name>
</gene>
<dbReference type="PRINTS" id="PR00080">
    <property type="entry name" value="SDRFAMILY"/>
</dbReference>
<name>A0A3E0H4Q7_9PSEU</name>
<dbReference type="Gene3D" id="3.40.50.720">
    <property type="entry name" value="NAD(P)-binding Rossmann-like Domain"/>
    <property type="match status" value="1"/>
</dbReference>
<dbReference type="InterPro" id="IPR036291">
    <property type="entry name" value="NAD(P)-bd_dom_sf"/>
</dbReference>
<dbReference type="PRINTS" id="PR00081">
    <property type="entry name" value="GDHRDH"/>
</dbReference>
<sequence length="242" mass="25041">MTGIDLTGKTALVTGGTRGIGRATALTLARHGATVTAVGARPSEAADQLAADLKALSSEHSVAFADVSDESEVSALAESVGALDIVVNNAGVVSSASLLGMDLDEWHRVVDTNLTGMFLVVRAVLPRLRDNASIVNVTSAVAWVGMPDRAHYTAAKAGVHGLTRSMCKELGPRRVRVNSIAPGIVQTDQVAGLTPEQRTRYANLAALGRLGEPQDIADSVLFLASDLSGFVNGALLYVDGGI</sequence>
<dbReference type="InterPro" id="IPR020904">
    <property type="entry name" value="Sc_DH/Rdtase_CS"/>
</dbReference>
<protein>
    <submittedName>
        <fullName evidence="4">3-oxoacyl-[acyl-carrier protein] reductase</fullName>
    </submittedName>
</protein>